<name>A0AA38PDR8_9AGAR</name>
<gene>
    <name evidence="1" type="ORF">F5878DRAFT_611900</name>
</gene>
<organism evidence="1 2">
    <name type="scientific">Lentinula raphanica</name>
    <dbReference type="NCBI Taxonomy" id="153919"/>
    <lineage>
        <taxon>Eukaryota</taxon>
        <taxon>Fungi</taxon>
        <taxon>Dikarya</taxon>
        <taxon>Basidiomycota</taxon>
        <taxon>Agaricomycotina</taxon>
        <taxon>Agaricomycetes</taxon>
        <taxon>Agaricomycetidae</taxon>
        <taxon>Agaricales</taxon>
        <taxon>Marasmiineae</taxon>
        <taxon>Omphalotaceae</taxon>
        <taxon>Lentinula</taxon>
    </lineage>
</organism>
<comment type="caution">
    <text evidence="1">The sequence shown here is derived from an EMBL/GenBank/DDBJ whole genome shotgun (WGS) entry which is preliminary data.</text>
</comment>
<dbReference type="Proteomes" id="UP001163846">
    <property type="component" value="Unassembled WGS sequence"/>
</dbReference>
<evidence type="ECO:0000313" key="1">
    <source>
        <dbReference type="EMBL" id="KAJ3840851.1"/>
    </source>
</evidence>
<keyword evidence="2" id="KW-1185">Reference proteome</keyword>
<evidence type="ECO:0000313" key="2">
    <source>
        <dbReference type="Proteomes" id="UP001163846"/>
    </source>
</evidence>
<evidence type="ECO:0008006" key="3">
    <source>
        <dbReference type="Google" id="ProtNLM"/>
    </source>
</evidence>
<sequence>MVFPVEILDIILSFIDDVHSYSNLALSSSILLRLSRPLHFQSITIKPTNANKLSEVLASPYQTILGNIQEIHLIDGQMCLEQHDLLRLIASSNGQTVRSMILEYCLDPHHHIYKGFLSEFPNLLSIKIDSVVFPSVTQVMQILGSFRFLKTACLNNVDWAPYNTLDASLHYDIPSSLRKFTLWYCCKRDILECFMSCDTPPAISELDLGVISPADTEAIGRYLRRLGRSLTSLSLGFSSLDAGGDAEDFYLNCDLSLNTRLQTITFQHFFLIFMEYRFSDPWPWISKIISSMRSDALTTITFSLPTWSPMLLSAINFEWCETMDRFFSEGLAMLPRFKTLQFHVQFRCDEQCDYDIVSDFISMIRKSLPRCDKTGLLEFVVQEM</sequence>
<dbReference type="AlphaFoldDB" id="A0AA38PDR8"/>
<dbReference type="EMBL" id="MU806061">
    <property type="protein sequence ID" value="KAJ3840851.1"/>
    <property type="molecule type" value="Genomic_DNA"/>
</dbReference>
<reference evidence="1" key="1">
    <citation type="submission" date="2022-08" db="EMBL/GenBank/DDBJ databases">
        <authorList>
            <consortium name="DOE Joint Genome Institute"/>
            <person name="Min B."/>
            <person name="Riley R."/>
            <person name="Sierra-Patev S."/>
            <person name="Naranjo-Ortiz M."/>
            <person name="Looney B."/>
            <person name="Konkel Z."/>
            <person name="Slot J.C."/>
            <person name="Sakamoto Y."/>
            <person name="Steenwyk J.L."/>
            <person name="Rokas A."/>
            <person name="Carro J."/>
            <person name="Camarero S."/>
            <person name="Ferreira P."/>
            <person name="Molpeceres G."/>
            <person name="Ruiz-Duenas F.J."/>
            <person name="Serrano A."/>
            <person name="Henrissat B."/>
            <person name="Drula E."/>
            <person name="Hughes K.W."/>
            <person name="Mata J.L."/>
            <person name="Ishikawa N.K."/>
            <person name="Vargas-Isla R."/>
            <person name="Ushijima S."/>
            <person name="Smith C.A."/>
            <person name="Ahrendt S."/>
            <person name="Andreopoulos W."/>
            <person name="He G."/>
            <person name="Labutti K."/>
            <person name="Lipzen A."/>
            <person name="Ng V."/>
            <person name="Sandor L."/>
            <person name="Barry K."/>
            <person name="Martinez A.T."/>
            <person name="Xiao Y."/>
            <person name="Gibbons J.G."/>
            <person name="Terashima K."/>
            <person name="Hibbett D.S."/>
            <person name="Grigoriev I.V."/>
        </authorList>
    </citation>
    <scope>NUCLEOTIDE SEQUENCE</scope>
    <source>
        <strain evidence="1">TFB9207</strain>
    </source>
</reference>
<proteinExistence type="predicted"/>
<accession>A0AA38PDR8</accession>
<protein>
    <recommendedName>
        <fullName evidence="3">F-box domain-containing protein</fullName>
    </recommendedName>
</protein>